<protein>
    <submittedName>
        <fullName evidence="1">Uncharacterized protein</fullName>
    </submittedName>
</protein>
<accession>A0A0E9P8G6</accession>
<reference evidence="1" key="2">
    <citation type="journal article" date="2015" name="Fish Shellfish Immunol.">
        <title>Early steps in the European eel (Anguilla anguilla)-Vibrio vulnificus interaction in the gills: Role of the RtxA13 toxin.</title>
        <authorList>
            <person name="Callol A."/>
            <person name="Pajuelo D."/>
            <person name="Ebbesson L."/>
            <person name="Teles M."/>
            <person name="MacKenzie S."/>
            <person name="Amaro C."/>
        </authorList>
    </citation>
    <scope>NUCLEOTIDE SEQUENCE</scope>
</reference>
<name>A0A0E9P8G6_ANGAN</name>
<sequence length="15" mass="1745">MTMKVMITDFKLSVT</sequence>
<organism evidence="1">
    <name type="scientific">Anguilla anguilla</name>
    <name type="common">European freshwater eel</name>
    <name type="synonym">Muraena anguilla</name>
    <dbReference type="NCBI Taxonomy" id="7936"/>
    <lineage>
        <taxon>Eukaryota</taxon>
        <taxon>Metazoa</taxon>
        <taxon>Chordata</taxon>
        <taxon>Craniata</taxon>
        <taxon>Vertebrata</taxon>
        <taxon>Euteleostomi</taxon>
        <taxon>Actinopterygii</taxon>
        <taxon>Neopterygii</taxon>
        <taxon>Teleostei</taxon>
        <taxon>Anguilliformes</taxon>
        <taxon>Anguillidae</taxon>
        <taxon>Anguilla</taxon>
    </lineage>
</organism>
<dbReference type="EMBL" id="GBXM01108399">
    <property type="protein sequence ID" value="JAH00178.1"/>
    <property type="molecule type" value="Transcribed_RNA"/>
</dbReference>
<evidence type="ECO:0000313" key="1">
    <source>
        <dbReference type="EMBL" id="JAH00178.1"/>
    </source>
</evidence>
<reference evidence="1" key="1">
    <citation type="submission" date="2014-11" db="EMBL/GenBank/DDBJ databases">
        <authorList>
            <person name="Amaro Gonzalez C."/>
        </authorList>
    </citation>
    <scope>NUCLEOTIDE SEQUENCE</scope>
</reference>
<proteinExistence type="predicted"/>